<evidence type="ECO:0000256" key="2">
    <source>
        <dbReference type="SAM" id="Phobius"/>
    </source>
</evidence>
<accession>A0A0G0YUX1</accession>
<keyword evidence="2" id="KW-1133">Transmembrane helix</keyword>
<keyword evidence="3" id="KW-0732">Signal</keyword>
<keyword evidence="2" id="KW-0812">Transmembrane</keyword>
<dbReference type="EMBL" id="LCBC01000008">
    <property type="protein sequence ID" value="KKS04248.1"/>
    <property type="molecule type" value="Genomic_DNA"/>
</dbReference>
<name>A0A0G0YUX1_9BACT</name>
<organism evidence="4 5">
    <name type="scientific">Candidatus Curtissbacteria bacterium GW2011_GWA2_41_24</name>
    <dbReference type="NCBI Taxonomy" id="1618411"/>
    <lineage>
        <taxon>Bacteria</taxon>
        <taxon>Candidatus Curtissiibacteriota</taxon>
    </lineage>
</organism>
<feature type="signal peptide" evidence="3">
    <location>
        <begin position="1"/>
        <end position="30"/>
    </location>
</feature>
<gene>
    <name evidence="4" type="ORF">UU56_C0008G0055</name>
</gene>
<evidence type="ECO:0000313" key="5">
    <source>
        <dbReference type="Proteomes" id="UP000034493"/>
    </source>
</evidence>
<feature type="region of interest" description="Disordered" evidence="1">
    <location>
        <begin position="177"/>
        <end position="208"/>
    </location>
</feature>
<feature type="transmembrane region" description="Helical" evidence="2">
    <location>
        <begin position="156"/>
        <end position="174"/>
    </location>
</feature>
<dbReference type="AlphaFoldDB" id="A0A0G0YUX1"/>
<dbReference type="Proteomes" id="UP000034493">
    <property type="component" value="Unassembled WGS sequence"/>
</dbReference>
<evidence type="ECO:0000256" key="3">
    <source>
        <dbReference type="SAM" id="SignalP"/>
    </source>
</evidence>
<feature type="chain" id="PRO_5002535611" description="DUF4399 domain-containing protein" evidence="3">
    <location>
        <begin position="31"/>
        <end position="208"/>
    </location>
</feature>
<keyword evidence="2" id="KW-0472">Membrane</keyword>
<comment type="caution">
    <text evidence="4">The sequence shown here is derived from an EMBL/GenBank/DDBJ whole genome shotgun (WGS) entry which is preliminary data.</text>
</comment>
<evidence type="ECO:0000313" key="4">
    <source>
        <dbReference type="EMBL" id="KKS04248.1"/>
    </source>
</evidence>
<protein>
    <recommendedName>
        <fullName evidence="6">DUF4399 domain-containing protein</fullName>
    </recommendedName>
</protein>
<sequence>MSLVIIMRKIAKYFIASFAFSVLLTTAVLAQNPAPILEVVTPSEGQTIYGNKVPILFSVENFQLVDYQTNKLLQAGQGHIHLWLDDSNPTPESAVKLTSDEFTFSDVAYGNHTLRTELVNNNHTSLNPPFVTTVSFTNEAVGSPSPVATSGFDKNTALVILVVVALVIIAAWWYTKEEDEETKAESKSQGSKSKVTKKRTVKKSKGNR</sequence>
<reference evidence="4 5" key="1">
    <citation type="journal article" date="2015" name="Nature">
        <title>rRNA introns, odd ribosomes, and small enigmatic genomes across a large radiation of phyla.</title>
        <authorList>
            <person name="Brown C.T."/>
            <person name="Hug L.A."/>
            <person name="Thomas B.C."/>
            <person name="Sharon I."/>
            <person name="Castelle C.J."/>
            <person name="Singh A."/>
            <person name="Wilkins M.J."/>
            <person name="Williams K.H."/>
            <person name="Banfield J.F."/>
        </authorList>
    </citation>
    <scope>NUCLEOTIDE SEQUENCE [LARGE SCALE GENOMIC DNA]</scope>
</reference>
<evidence type="ECO:0000256" key="1">
    <source>
        <dbReference type="SAM" id="MobiDB-lite"/>
    </source>
</evidence>
<feature type="compositionally biased region" description="Basic residues" evidence="1">
    <location>
        <begin position="194"/>
        <end position="208"/>
    </location>
</feature>
<proteinExistence type="predicted"/>
<evidence type="ECO:0008006" key="6">
    <source>
        <dbReference type="Google" id="ProtNLM"/>
    </source>
</evidence>